<accession>A0ABU8GVR9</accession>
<evidence type="ECO:0000313" key="2">
    <source>
        <dbReference type="Proteomes" id="UP001365781"/>
    </source>
</evidence>
<keyword evidence="2" id="KW-1185">Reference proteome</keyword>
<comment type="caution">
    <text evidence="1">The sequence shown here is derived from an EMBL/GenBank/DDBJ whole genome shotgun (WGS) entry which is preliminary data.</text>
</comment>
<sequence>ESERAVHSIKQFTEQNAIDCDCRIDGCFYTASNQSQIGLLSNALTTLDKYNLNAWHQCSSQELKSTGSIQNLAAYYSIHGGSIQPAKL</sequence>
<dbReference type="EMBL" id="JBBAYM010000447">
    <property type="protein sequence ID" value="MEI5617296.1"/>
    <property type="molecule type" value="Genomic_DNA"/>
</dbReference>
<proteinExistence type="predicted"/>
<feature type="non-terminal residue" evidence="1">
    <location>
        <position position="1"/>
    </location>
</feature>
<feature type="non-terminal residue" evidence="1">
    <location>
        <position position="88"/>
    </location>
</feature>
<dbReference type="RefSeq" id="WP_336559177.1">
    <property type="nucleotide sequence ID" value="NZ_JBBAYM010000447.1"/>
</dbReference>
<name>A0ABU8GVR9_9ACTN</name>
<protein>
    <submittedName>
        <fullName evidence="1">Uncharacterized protein</fullName>
    </submittedName>
</protein>
<gene>
    <name evidence="1" type="ORF">WB403_50255</name>
</gene>
<organism evidence="1 2">
    <name type="scientific">Streptomyces brasiliscabiei</name>
    <dbReference type="NCBI Taxonomy" id="2736302"/>
    <lineage>
        <taxon>Bacteria</taxon>
        <taxon>Bacillati</taxon>
        <taxon>Actinomycetota</taxon>
        <taxon>Actinomycetes</taxon>
        <taxon>Kitasatosporales</taxon>
        <taxon>Streptomycetaceae</taxon>
        <taxon>Streptomyces</taxon>
    </lineage>
</organism>
<dbReference type="Proteomes" id="UP001365781">
    <property type="component" value="Unassembled WGS sequence"/>
</dbReference>
<reference evidence="1 2" key="1">
    <citation type="submission" date="2024-03" db="EMBL/GenBank/DDBJ databases">
        <title>First Report of Pectobacterium brasiliscabiei causing potato scab in china.</title>
        <authorList>
            <person name="Handique U."/>
        </authorList>
    </citation>
    <scope>NUCLEOTIDE SEQUENCE [LARGE SCALE GENOMIC DNA]</scope>
    <source>
        <strain evidence="1 2">ZRIMU1503</strain>
    </source>
</reference>
<evidence type="ECO:0000313" key="1">
    <source>
        <dbReference type="EMBL" id="MEI5617296.1"/>
    </source>
</evidence>